<dbReference type="InterPro" id="IPR036052">
    <property type="entry name" value="TrpB-like_PALP_sf"/>
</dbReference>
<dbReference type="GO" id="GO:0005524">
    <property type="term" value="F:ATP binding"/>
    <property type="evidence" value="ECO:0007669"/>
    <property type="project" value="TreeGrafter"/>
</dbReference>
<dbReference type="Gene3D" id="3.40.50.1100">
    <property type="match status" value="2"/>
</dbReference>
<protein>
    <recommendedName>
        <fullName evidence="7">threonine ammonia-lyase</fullName>
        <ecNumber evidence="7">4.3.1.19</ecNumber>
    </recommendedName>
    <alternativeName>
        <fullName evidence="12">Threonine deaminase</fullName>
    </alternativeName>
</protein>
<evidence type="ECO:0000256" key="12">
    <source>
        <dbReference type="ARBA" id="ARBA00031427"/>
    </source>
</evidence>
<evidence type="ECO:0000256" key="10">
    <source>
        <dbReference type="ARBA" id="ARBA00023239"/>
    </source>
</evidence>
<feature type="domain" description="Tryptophan synthase beta chain-like PALP" evidence="13">
    <location>
        <begin position="47"/>
        <end position="329"/>
    </location>
</feature>
<dbReference type="GO" id="GO:0070179">
    <property type="term" value="P:D-serine biosynthetic process"/>
    <property type="evidence" value="ECO:0007669"/>
    <property type="project" value="TreeGrafter"/>
</dbReference>
<evidence type="ECO:0000256" key="7">
    <source>
        <dbReference type="ARBA" id="ARBA00012096"/>
    </source>
</evidence>
<evidence type="ECO:0000256" key="6">
    <source>
        <dbReference type="ARBA" id="ARBA00010869"/>
    </source>
</evidence>
<evidence type="ECO:0000256" key="1">
    <source>
        <dbReference type="ARBA" id="ARBA00001274"/>
    </source>
</evidence>
<evidence type="ECO:0000256" key="4">
    <source>
        <dbReference type="ARBA" id="ARBA00001936"/>
    </source>
</evidence>
<dbReference type="PROSITE" id="PS00165">
    <property type="entry name" value="DEHYDRATASE_SER_THR"/>
    <property type="match status" value="1"/>
</dbReference>
<evidence type="ECO:0000313" key="15">
    <source>
        <dbReference type="Proteomes" id="UP000271624"/>
    </source>
</evidence>
<comment type="cofactor">
    <cofactor evidence="2">
        <name>Ca(2+)</name>
        <dbReference type="ChEBI" id="CHEBI:29108"/>
    </cofactor>
</comment>
<dbReference type="EMBL" id="RSCL01000057">
    <property type="protein sequence ID" value="RUS93597.1"/>
    <property type="molecule type" value="Genomic_DNA"/>
</dbReference>
<dbReference type="GO" id="GO:0018114">
    <property type="term" value="F:threonine racemase activity"/>
    <property type="evidence" value="ECO:0007669"/>
    <property type="project" value="TreeGrafter"/>
</dbReference>
<evidence type="ECO:0000256" key="2">
    <source>
        <dbReference type="ARBA" id="ARBA00001913"/>
    </source>
</evidence>
<dbReference type="GO" id="GO:0004794">
    <property type="term" value="F:threonine deaminase activity"/>
    <property type="evidence" value="ECO:0007669"/>
    <property type="project" value="UniProtKB-EC"/>
</dbReference>
<dbReference type="FunFam" id="3.40.50.1100:FF:000007">
    <property type="entry name" value="L-threonine dehydratase catabolic TdcB"/>
    <property type="match status" value="1"/>
</dbReference>
<sequence>MRNSVESNINGATKLMTKIERDKNREGVSYEDIAAAATRIKGQALLTPVFTSKTVNDRTKSQVFFKCENFQRTGSFKFRGAYNALIQLSEEQKHRGVITYSSGNHAQAVALAGKLLGIHTTIVMPEDSPAVKQTATKSYGAEVIFYNRYKTTREEVAGRLQQERSLTMIPPYDHPHIIAGQGTVALELFEEVGSLDLLLVCCGGGGLLSGSAISAANLSPKCKVIGVEPEKGDDATRSFHSKTLQTVHNPDTIADGARTASLGALTFPLILHYVHDMVTVSDEALLRAMFFLWERLKIVVEPTGALSTAALLEGIVSAANARIGVIISGGNVDLKQVSNFAQINEIR</sequence>
<gene>
    <name evidence="14" type="ORF">DSM106972_095870</name>
</gene>
<dbReference type="InterPro" id="IPR001926">
    <property type="entry name" value="TrpB-like_PALP"/>
</dbReference>
<reference evidence="14" key="1">
    <citation type="submission" date="2018-12" db="EMBL/GenBank/DDBJ databases">
        <authorList>
            <person name="Will S."/>
            <person name="Neumann-Schaal M."/>
            <person name="Henke P."/>
        </authorList>
    </citation>
    <scope>NUCLEOTIDE SEQUENCE</scope>
    <source>
        <strain evidence="14">PCC 7102</strain>
    </source>
</reference>
<dbReference type="CDD" id="cd01562">
    <property type="entry name" value="Thr-dehyd"/>
    <property type="match status" value="1"/>
</dbReference>
<dbReference type="EC" id="4.3.1.19" evidence="7"/>
<evidence type="ECO:0000256" key="8">
    <source>
        <dbReference type="ARBA" id="ARBA00022842"/>
    </source>
</evidence>
<dbReference type="Pfam" id="PF00291">
    <property type="entry name" value="PALP"/>
    <property type="match status" value="1"/>
</dbReference>
<evidence type="ECO:0000256" key="3">
    <source>
        <dbReference type="ARBA" id="ARBA00001933"/>
    </source>
</evidence>
<evidence type="ECO:0000259" key="13">
    <source>
        <dbReference type="Pfam" id="PF00291"/>
    </source>
</evidence>
<proteinExistence type="inferred from homology"/>
<organism evidence="14 15">
    <name type="scientific">Dulcicalothrix desertica PCC 7102</name>
    <dbReference type="NCBI Taxonomy" id="232991"/>
    <lineage>
        <taxon>Bacteria</taxon>
        <taxon>Bacillati</taxon>
        <taxon>Cyanobacteriota</taxon>
        <taxon>Cyanophyceae</taxon>
        <taxon>Nostocales</taxon>
        <taxon>Calotrichaceae</taxon>
        <taxon>Dulcicalothrix</taxon>
    </lineage>
</organism>
<dbReference type="SUPFAM" id="SSF53686">
    <property type="entry name" value="Tryptophan synthase beta subunit-like PLP-dependent enzymes"/>
    <property type="match status" value="1"/>
</dbReference>
<accession>A0A433UIE2</accession>
<comment type="cofactor">
    <cofactor evidence="4">
        <name>Mn(2+)</name>
        <dbReference type="ChEBI" id="CHEBI:29035"/>
    </cofactor>
</comment>
<dbReference type="AlphaFoldDB" id="A0A433UIE2"/>
<keyword evidence="15" id="KW-1185">Reference proteome</keyword>
<evidence type="ECO:0000256" key="9">
    <source>
        <dbReference type="ARBA" id="ARBA00022898"/>
    </source>
</evidence>
<dbReference type="GO" id="GO:0030170">
    <property type="term" value="F:pyridoxal phosphate binding"/>
    <property type="evidence" value="ECO:0007669"/>
    <property type="project" value="InterPro"/>
</dbReference>
<name>A0A433UIE2_9CYAN</name>
<keyword evidence="9" id="KW-0663">Pyridoxal phosphate</keyword>
<dbReference type="GO" id="GO:0003941">
    <property type="term" value="F:L-serine ammonia-lyase activity"/>
    <property type="evidence" value="ECO:0007669"/>
    <property type="project" value="TreeGrafter"/>
</dbReference>
<dbReference type="GO" id="GO:0030378">
    <property type="term" value="F:serine racemase activity"/>
    <property type="evidence" value="ECO:0007669"/>
    <property type="project" value="TreeGrafter"/>
</dbReference>
<dbReference type="InterPro" id="IPR000634">
    <property type="entry name" value="Ser/Thr_deHydtase_PyrdxlP-BS"/>
</dbReference>
<dbReference type="PANTHER" id="PTHR43050:SF1">
    <property type="entry name" value="SERINE RACEMASE"/>
    <property type="match status" value="1"/>
</dbReference>
<comment type="catalytic activity">
    <reaction evidence="1">
        <text>L-threonine = 2-oxobutanoate + NH4(+)</text>
        <dbReference type="Rhea" id="RHEA:22108"/>
        <dbReference type="ChEBI" id="CHEBI:16763"/>
        <dbReference type="ChEBI" id="CHEBI:28938"/>
        <dbReference type="ChEBI" id="CHEBI:57926"/>
        <dbReference type="EC" id="4.3.1.19"/>
    </reaction>
</comment>
<comment type="similarity">
    <text evidence="6">Belongs to the serine/threonine dehydratase family.</text>
</comment>
<dbReference type="FunFam" id="3.40.50.1100:FF:000005">
    <property type="entry name" value="Threonine dehydratase catabolic"/>
    <property type="match status" value="1"/>
</dbReference>
<evidence type="ECO:0000256" key="11">
    <source>
        <dbReference type="ARBA" id="ARBA00025527"/>
    </source>
</evidence>
<keyword evidence="8" id="KW-0460">Magnesium</keyword>
<reference evidence="14" key="2">
    <citation type="journal article" date="2019" name="Genome Biol. Evol.">
        <title>Day and night: Metabolic profiles and evolutionary relationships of six axenic non-marine cyanobacteria.</title>
        <authorList>
            <person name="Will S.E."/>
            <person name="Henke P."/>
            <person name="Boedeker C."/>
            <person name="Huang S."/>
            <person name="Brinkmann H."/>
            <person name="Rohde M."/>
            <person name="Jarek M."/>
            <person name="Friedl T."/>
            <person name="Seufert S."/>
            <person name="Schumacher M."/>
            <person name="Overmann J."/>
            <person name="Neumann-Schaal M."/>
            <person name="Petersen J."/>
        </authorList>
    </citation>
    <scope>NUCLEOTIDE SEQUENCE [LARGE SCALE GENOMIC DNA]</scope>
    <source>
        <strain evidence="14">PCC 7102</strain>
    </source>
</reference>
<comment type="function">
    <text evidence="11">Catalyzes the anaerobic formation of alpha-ketobutyrate and ammonia from threonine in a two-step reaction. The first step involved a dehydration of threonine and a production of enamine intermediates (aminocrotonate), which tautomerizes to its imine form (iminobutyrate). Both intermediates are unstable and short-lived. The second step is the nonenzymatic hydrolysis of the enamine/imine intermediates to form 2-ketobutyrate and free ammonia. In the low water environment of the cell, the second step is accelerated by RidA.</text>
</comment>
<evidence type="ECO:0000313" key="14">
    <source>
        <dbReference type="EMBL" id="RUS93597.1"/>
    </source>
</evidence>
<dbReference type="PANTHER" id="PTHR43050">
    <property type="entry name" value="SERINE / THREONINE RACEMASE FAMILY MEMBER"/>
    <property type="match status" value="1"/>
</dbReference>
<dbReference type="Proteomes" id="UP000271624">
    <property type="component" value="Unassembled WGS sequence"/>
</dbReference>
<comment type="cofactor">
    <cofactor evidence="3">
        <name>pyridoxal 5'-phosphate</name>
        <dbReference type="ChEBI" id="CHEBI:597326"/>
    </cofactor>
</comment>
<comment type="caution">
    <text evidence="14">The sequence shown here is derived from an EMBL/GenBank/DDBJ whole genome shotgun (WGS) entry which is preliminary data.</text>
</comment>
<dbReference type="NCBIfam" id="NF005454">
    <property type="entry name" value="PRK07048.1"/>
    <property type="match status" value="1"/>
</dbReference>
<keyword evidence="10" id="KW-0456">Lyase</keyword>
<comment type="cofactor">
    <cofactor evidence="5">
        <name>Mg(2+)</name>
        <dbReference type="ChEBI" id="CHEBI:18420"/>
    </cofactor>
</comment>
<dbReference type="GO" id="GO:0000287">
    <property type="term" value="F:magnesium ion binding"/>
    <property type="evidence" value="ECO:0007669"/>
    <property type="project" value="TreeGrafter"/>
</dbReference>
<evidence type="ECO:0000256" key="5">
    <source>
        <dbReference type="ARBA" id="ARBA00001946"/>
    </source>
</evidence>